<dbReference type="Proteomes" id="UP000886595">
    <property type="component" value="Unassembled WGS sequence"/>
</dbReference>
<accession>A0A8X7SED9</accession>
<evidence type="ECO:0000313" key="1">
    <source>
        <dbReference type="EMBL" id="KAG2304738.1"/>
    </source>
</evidence>
<gene>
    <name evidence="1" type="ORF">Bca52824_033389</name>
</gene>
<keyword evidence="2" id="KW-1185">Reference proteome</keyword>
<sequence length="84" mass="9721">MHDEIREGQKKMAQYWEDQAASWSKKMKTWKMETAKTDDEKAIGDVIMQDFSDFTTETTTSTTFSDETQASHFSVWETNNALSV</sequence>
<evidence type="ECO:0000313" key="2">
    <source>
        <dbReference type="Proteomes" id="UP000886595"/>
    </source>
</evidence>
<protein>
    <submittedName>
        <fullName evidence="1">Uncharacterized protein</fullName>
    </submittedName>
</protein>
<comment type="caution">
    <text evidence="1">The sequence shown here is derived from an EMBL/GenBank/DDBJ whole genome shotgun (WGS) entry which is preliminary data.</text>
</comment>
<proteinExistence type="predicted"/>
<organism evidence="1 2">
    <name type="scientific">Brassica carinata</name>
    <name type="common">Ethiopian mustard</name>
    <name type="synonym">Abyssinian cabbage</name>
    <dbReference type="NCBI Taxonomy" id="52824"/>
    <lineage>
        <taxon>Eukaryota</taxon>
        <taxon>Viridiplantae</taxon>
        <taxon>Streptophyta</taxon>
        <taxon>Embryophyta</taxon>
        <taxon>Tracheophyta</taxon>
        <taxon>Spermatophyta</taxon>
        <taxon>Magnoliopsida</taxon>
        <taxon>eudicotyledons</taxon>
        <taxon>Gunneridae</taxon>
        <taxon>Pentapetalae</taxon>
        <taxon>rosids</taxon>
        <taxon>malvids</taxon>
        <taxon>Brassicales</taxon>
        <taxon>Brassicaceae</taxon>
        <taxon>Brassiceae</taxon>
        <taxon>Brassica</taxon>
    </lineage>
</organism>
<name>A0A8X7SED9_BRACI</name>
<dbReference type="EMBL" id="JAAMPC010000007">
    <property type="protein sequence ID" value="KAG2304738.1"/>
    <property type="molecule type" value="Genomic_DNA"/>
</dbReference>
<dbReference type="AlphaFoldDB" id="A0A8X7SED9"/>
<reference evidence="1 2" key="1">
    <citation type="submission" date="2020-02" db="EMBL/GenBank/DDBJ databases">
        <authorList>
            <person name="Ma Q."/>
            <person name="Huang Y."/>
            <person name="Song X."/>
            <person name="Pei D."/>
        </authorList>
    </citation>
    <scope>NUCLEOTIDE SEQUENCE [LARGE SCALE GENOMIC DNA]</scope>
    <source>
        <strain evidence="1">Sxm20200214</strain>
        <tissue evidence="1">Leaf</tissue>
    </source>
</reference>